<accession>A0ACB6FQ00</accession>
<comment type="caution">
    <text evidence="1">The sequence shown here is derived from an EMBL/GenBank/DDBJ whole genome shotgun (WGS) entry which is preliminary data.</text>
</comment>
<keyword evidence="2" id="KW-1185">Reference proteome</keyword>
<organism evidence="1 2">
    <name type="scientific">Alternaria gaisen</name>
    <dbReference type="NCBI Taxonomy" id="167740"/>
    <lineage>
        <taxon>Eukaryota</taxon>
        <taxon>Fungi</taxon>
        <taxon>Dikarya</taxon>
        <taxon>Ascomycota</taxon>
        <taxon>Pezizomycotina</taxon>
        <taxon>Dothideomycetes</taxon>
        <taxon>Pleosporomycetidae</taxon>
        <taxon>Pleosporales</taxon>
        <taxon>Pleosporineae</taxon>
        <taxon>Pleosporaceae</taxon>
        <taxon>Alternaria</taxon>
        <taxon>Alternaria sect. Alternaria</taxon>
    </lineage>
</organism>
<reference evidence="1 2" key="1">
    <citation type="journal article" date="2019" name="bioRxiv">
        <title>Genomics, evolutionary history and diagnostics of the Alternaria alternata species group including apple and Asian pear pathotypes.</title>
        <authorList>
            <person name="Armitage A.D."/>
            <person name="Cockerton H.M."/>
            <person name="Sreenivasaprasad S."/>
            <person name="Woodhall J.W."/>
            <person name="Lane C.R."/>
            <person name="Harrison R.J."/>
            <person name="Clarkson J.P."/>
        </authorList>
    </citation>
    <scope>NUCLEOTIDE SEQUENCE [LARGE SCALE GENOMIC DNA]</scope>
    <source>
        <strain evidence="1 2">FERA 650</strain>
    </source>
</reference>
<evidence type="ECO:0000313" key="2">
    <source>
        <dbReference type="Proteomes" id="UP000293547"/>
    </source>
</evidence>
<dbReference type="EMBL" id="PDWZ02000004">
    <property type="protein sequence ID" value="KAB2106489.1"/>
    <property type="molecule type" value="Genomic_DNA"/>
</dbReference>
<evidence type="ECO:0000313" key="1">
    <source>
        <dbReference type="EMBL" id="KAB2106489.1"/>
    </source>
</evidence>
<sequence length="330" mass="35919">MKVLLTGSTGFIGRHCLENLLHHGHTVTITVRSDAKGKQSLSDNLKASDTLTYAVVPDMMSAGAFDAAVQARPFDAVIHMASPFNYSATDVKRDMIDPAVRGTTEILKAIKASAPTVKRVVITSSFAAVINFSGSVRNYTADSWNPISMEQALSGGQMAYVGSKTFAERAAWDFIEMEQPGFTLSTINPVMVFGPVTYPLKSLEAVNTSNAVFRDIIKGKWKDEIPSNAFKWVDVRDVALAHVRAIEVPQAGGKRFLTAAGGYQNASLAKIVKDTMPDLADRLPRRIEIFEETEGFTIDTSPTEKILGIQFRSLEESVTDAVQSLIQVKG</sequence>
<gene>
    <name evidence="1" type="ORF">AG0111_0g4756</name>
</gene>
<dbReference type="Proteomes" id="UP000293547">
    <property type="component" value="Unassembled WGS sequence"/>
</dbReference>
<proteinExistence type="predicted"/>
<name>A0ACB6FQ00_9PLEO</name>
<protein>
    <submittedName>
        <fullName evidence="1">Uncharacterized protein</fullName>
    </submittedName>
</protein>